<accession>M2YFB3</accession>
<dbReference type="Pfam" id="PF00850">
    <property type="entry name" value="Hist_deacetyl"/>
    <property type="match status" value="1"/>
</dbReference>
<keyword evidence="7" id="KW-1185">Reference proteome</keyword>
<feature type="domain" description="Histone deacetylase" evidence="5">
    <location>
        <begin position="24"/>
        <end position="321"/>
    </location>
</feature>
<evidence type="ECO:0000256" key="3">
    <source>
        <dbReference type="ARBA" id="ARBA00020218"/>
    </source>
</evidence>
<dbReference type="CDD" id="cd09994">
    <property type="entry name" value="HDAC_AcuC_like"/>
    <property type="match status" value="1"/>
</dbReference>
<dbReference type="AlphaFoldDB" id="M2YFB3"/>
<proteinExistence type="inferred from homology"/>
<dbReference type="InterPro" id="IPR003085">
    <property type="entry name" value="AcuC"/>
</dbReference>
<dbReference type="Gene3D" id="3.40.800.20">
    <property type="entry name" value="Histone deacetylase domain"/>
    <property type="match status" value="1"/>
</dbReference>
<dbReference type="EMBL" id="ANHZ02000004">
    <property type="protein sequence ID" value="EME37269.1"/>
    <property type="molecule type" value="Genomic_DNA"/>
</dbReference>
<evidence type="ECO:0000256" key="1">
    <source>
        <dbReference type="ARBA" id="ARBA00005101"/>
    </source>
</evidence>
<dbReference type="InterPro" id="IPR023696">
    <property type="entry name" value="Ureohydrolase_dom_sf"/>
</dbReference>
<comment type="caution">
    <text evidence="6">The sequence shown here is derived from an EMBL/GenBank/DDBJ whole genome shotgun (WGS) entry which is preliminary data.</text>
</comment>
<reference evidence="6 7" key="1">
    <citation type="journal article" date="2014" name="Genome Announc.">
        <title>Draft Genome Sequence of Kocuria palustris PEL.</title>
        <authorList>
            <person name="Sharma G."/>
            <person name="Khatri I."/>
            <person name="Subramanian S."/>
        </authorList>
    </citation>
    <scope>NUCLEOTIDE SEQUENCE [LARGE SCALE GENOMIC DNA]</scope>
    <source>
        <strain evidence="6 7">PEL</strain>
    </source>
</reference>
<protein>
    <recommendedName>
        <fullName evidence="3">Acetoin utilization protein AcuC</fullName>
    </recommendedName>
</protein>
<evidence type="ECO:0000259" key="5">
    <source>
        <dbReference type="Pfam" id="PF00850"/>
    </source>
</evidence>
<dbReference type="GO" id="GO:0040029">
    <property type="term" value="P:epigenetic regulation of gene expression"/>
    <property type="evidence" value="ECO:0007669"/>
    <property type="project" value="TreeGrafter"/>
</dbReference>
<dbReference type="STRING" id="71999.KPaMU14_10390"/>
<dbReference type="SUPFAM" id="SSF52768">
    <property type="entry name" value="Arginase/deacetylase"/>
    <property type="match status" value="1"/>
</dbReference>
<dbReference type="PANTHER" id="PTHR10625">
    <property type="entry name" value="HISTONE DEACETYLASE HDAC1-RELATED"/>
    <property type="match status" value="1"/>
</dbReference>
<dbReference type="GO" id="GO:0045150">
    <property type="term" value="P:acetoin catabolic process"/>
    <property type="evidence" value="ECO:0007669"/>
    <property type="project" value="UniProtKB-UniPathway"/>
</dbReference>
<dbReference type="InterPro" id="IPR037138">
    <property type="entry name" value="His_deacetylse_dom_sf"/>
</dbReference>
<evidence type="ECO:0000256" key="2">
    <source>
        <dbReference type="ARBA" id="ARBA00005947"/>
    </source>
</evidence>
<comment type="pathway">
    <text evidence="1">Ketone degradation; acetoin degradation.</text>
</comment>
<keyword evidence="4" id="KW-0006">Acetoin catabolism</keyword>
<dbReference type="PANTHER" id="PTHR10625:SF10">
    <property type="entry name" value="HISTONE DEACETYLASE HDAC1"/>
    <property type="match status" value="1"/>
</dbReference>
<dbReference type="RefSeq" id="WP_006213767.1">
    <property type="nucleotide sequence ID" value="NZ_ANHZ02000004.1"/>
</dbReference>
<dbReference type="InterPro" id="IPR000286">
    <property type="entry name" value="HDACs"/>
</dbReference>
<dbReference type="InterPro" id="IPR023801">
    <property type="entry name" value="His_deacetylse_dom"/>
</dbReference>
<evidence type="ECO:0000256" key="4">
    <source>
        <dbReference type="ARBA" id="ARBA00022627"/>
    </source>
</evidence>
<evidence type="ECO:0000313" key="6">
    <source>
        <dbReference type="EMBL" id="EME37269.1"/>
    </source>
</evidence>
<dbReference type="Proteomes" id="UP000009877">
    <property type="component" value="Unassembled WGS sequence"/>
</dbReference>
<dbReference type="PRINTS" id="PR01270">
    <property type="entry name" value="HDASUPER"/>
</dbReference>
<dbReference type="PRINTS" id="PR01272">
    <property type="entry name" value="ACUCPROTEIN"/>
</dbReference>
<dbReference type="GO" id="GO:0004407">
    <property type="term" value="F:histone deacetylase activity"/>
    <property type="evidence" value="ECO:0007669"/>
    <property type="project" value="TreeGrafter"/>
</dbReference>
<sequence length="396" mass="43542">MTQTTPTALFWSPQLLQYDFGDYHPMHPSRLDATWRMIREFGLDSRPGVAVQVPEAAQDSELGLAHTAEYIRAVRAVSDDPGKEIAECGLGTEDTPGYAGIHEASARLAGGTLQAAQALLDGSAVRAVNFSGGMHHAFADRASGFCVYNDCAVGIHRLLEGGVSRVLYLDVDGHHGDGTQSIFWDDPRVMTISLHETGAALFPGTGFATELGGEQAEGTAVNIALPPMSDDAQWLRAYFAVVPQLIEQFRPEAIVSQHGCDSHFRDQLTHLRVSVDAQREIMMDVARQADRWCEGRWIATGGGGYDCYDAVPRSWTHLVAVATGDPIGLARPVPEAWREHIREAYGTDPHPSMGDDVDLWWRSWEVGFDPDDPTDRVVMATRRAVFPLWGLDPWYD</sequence>
<gene>
    <name evidence="6" type="ORF">C884_01777</name>
</gene>
<comment type="similarity">
    <text evidence="2">Belongs to the histone deacetylase family.</text>
</comment>
<name>M2YFB3_9MICC</name>
<evidence type="ECO:0000313" key="7">
    <source>
        <dbReference type="Proteomes" id="UP000009877"/>
    </source>
</evidence>
<organism evidence="6 7">
    <name type="scientific">Kocuria palustris PEL</name>
    <dbReference type="NCBI Taxonomy" id="1236550"/>
    <lineage>
        <taxon>Bacteria</taxon>
        <taxon>Bacillati</taxon>
        <taxon>Actinomycetota</taxon>
        <taxon>Actinomycetes</taxon>
        <taxon>Micrococcales</taxon>
        <taxon>Micrococcaceae</taxon>
        <taxon>Kocuria</taxon>
    </lineage>
</organism>
<dbReference type="UniPathway" id="UPA00040"/>